<comment type="caution">
    <text evidence="1">The sequence shown here is derived from an EMBL/GenBank/DDBJ whole genome shotgun (WGS) entry which is preliminary data.</text>
</comment>
<dbReference type="RefSeq" id="WP_150457883.1">
    <property type="nucleotide sequence ID" value="NZ_VYKK01000009.1"/>
</dbReference>
<accession>A0A5J5GB82</accession>
<dbReference type="AlphaFoldDB" id="A0A5J5GB82"/>
<sequence>MQSSSTAVDLVHFAGMLGDLKDDHSRLTLALGALIELLVQKELIGRSELEATLRQMDSLMTRSPYPMA</sequence>
<dbReference type="OrthoDB" id="2991654at2"/>
<evidence type="ECO:0000313" key="1">
    <source>
        <dbReference type="EMBL" id="KAA9005163.1"/>
    </source>
</evidence>
<organism evidence="1 2">
    <name type="scientific">Paenibacillus spiritus</name>
    <dbReference type="NCBI Taxonomy" id="2496557"/>
    <lineage>
        <taxon>Bacteria</taxon>
        <taxon>Bacillati</taxon>
        <taxon>Bacillota</taxon>
        <taxon>Bacilli</taxon>
        <taxon>Bacillales</taxon>
        <taxon>Paenibacillaceae</taxon>
        <taxon>Paenibacillus</taxon>
    </lineage>
</organism>
<keyword evidence="2" id="KW-1185">Reference proteome</keyword>
<proteinExistence type="predicted"/>
<dbReference type="Proteomes" id="UP000367750">
    <property type="component" value="Unassembled WGS sequence"/>
</dbReference>
<protein>
    <submittedName>
        <fullName evidence="1">Uncharacterized protein</fullName>
    </submittedName>
</protein>
<name>A0A5J5GB82_9BACL</name>
<dbReference type="EMBL" id="VYKK01000009">
    <property type="protein sequence ID" value="KAA9005163.1"/>
    <property type="molecule type" value="Genomic_DNA"/>
</dbReference>
<reference evidence="1 2" key="1">
    <citation type="submission" date="2019-09" db="EMBL/GenBank/DDBJ databases">
        <title>Bacillus ochoae sp. nov., Paenibacillus whitsoniae sp. nov., Paenibacillus spiritus sp. nov. Isolated from the Mars Exploration Rover during spacecraft assembly.</title>
        <authorList>
            <person name="Seuylemezian A."/>
            <person name="Vaishampayan P."/>
        </authorList>
    </citation>
    <scope>NUCLEOTIDE SEQUENCE [LARGE SCALE GENOMIC DNA]</scope>
    <source>
        <strain evidence="1 2">MER_111</strain>
    </source>
</reference>
<gene>
    <name evidence="1" type="ORF">F4V43_08835</name>
</gene>
<evidence type="ECO:0000313" key="2">
    <source>
        <dbReference type="Proteomes" id="UP000367750"/>
    </source>
</evidence>